<evidence type="ECO:0000313" key="3">
    <source>
        <dbReference type="EMBL" id="RSM35781.1"/>
    </source>
</evidence>
<dbReference type="OrthoDB" id="3175606at2"/>
<dbReference type="GO" id="GO:0003677">
    <property type="term" value="F:DNA binding"/>
    <property type="evidence" value="ECO:0007669"/>
    <property type="project" value="InterPro"/>
</dbReference>
<protein>
    <recommendedName>
        <fullName evidence="2">Tyr recombinase domain-containing protein</fullName>
    </recommendedName>
</protein>
<dbReference type="GO" id="GO:0015074">
    <property type="term" value="P:DNA integration"/>
    <property type="evidence" value="ECO:0007669"/>
    <property type="project" value="InterPro"/>
</dbReference>
<dbReference type="GO" id="GO:0006310">
    <property type="term" value="P:DNA recombination"/>
    <property type="evidence" value="ECO:0007669"/>
    <property type="project" value="UniProtKB-KW"/>
</dbReference>
<dbReference type="Proteomes" id="UP000286716">
    <property type="component" value="Unassembled WGS sequence"/>
</dbReference>
<comment type="caution">
    <text evidence="3">The sequence shown here is derived from an EMBL/GenBank/DDBJ whole genome shotgun (WGS) entry which is preliminary data.</text>
</comment>
<dbReference type="PROSITE" id="PS51898">
    <property type="entry name" value="TYR_RECOMBINASE"/>
    <property type="match status" value="1"/>
</dbReference>
<dbReference type="AlphaFoldDB" id="A0A428VY93"/>
<proteinExistence type="predicted"/>
<reference evidence="3 4" key="1">
    <citation type="submission" date="2018-05" db="EMBL/GenBank/DDBJ databases">
        <title>Evolution of GPA BGCs.</title>
        <authorList>
            <person name="Waglechner N."/>
            <person name="Wright G.D."/>
        </authorList>
    </citation>
    <scope>NUCLEOTIDE SEQUENCE [LARGE SCALE GENOMIC DNA]</scope>
    <source>
        <strain evidence="3 4">DSM 5908</strain>
    </source>
</reference>
<dbReference type="RefSeq" id="WP_084641735.1">
    <property type="nucleotide sequence ID" value="NZ_QHHU01000098.1"/>
</dbReference>
<feature type="domain" description="Tyr recombinase" evidence="2">
    <location>
        <begin position="2"/>
        <end position="198"/>
    </location>
</feature>
<dbReference type="SUPFAM" id="SSF56349">
    <property type="entry name" value="DNA breaking-rejoining enzymes"/>
    <property type="match status" value="1"/>
</dbReference>
<accession>A0A428VY93</accession>
<name>A0A428VY93_AMYBA</name>
<keyword evidence="4" id="KW-1185">Reference proteome</keyword>
<dbReference type="InterPro" id="IPR013762">
    <property type="entry name" value="Integrase-like_cat_sf"/>
</dbReference>
<evidence type="ECO:0000313" key="4">
    <source>
        <dbReference type="Proteomes" id="UP000286716"/>
    </source>
</evidence>
<dbReference type="Pfam" id="PF00589">
    <property type="entry name" value="Phage_integrase"/>
    <property type="match status" value="1"/>
</dbReference>
<dbReference type="InterPro" id="IPR011010">
    <property type="entry name" value="DNA_brk_join_enz"/>
</dbReference>
<dbReference type="InterPro" id="IPR002104">
    <property type="entry name" value="Integrase_catalytic"/>
</dbReference>
<evidence type="ECO:0000256" key="1">
    <source>
        <dbReference type="ARBA" id="ARBA00023172"/>
    </source>
</evidence>
<organism evidence="3 4">
    <name type="scientific">Amycolatopsis balhimycina DSM 5908</name>
    <dbReference type="NCBI Taxonomy" id="1081091"/>
    <lineage>
        <taxon>Bacteria</taxon>
        <taxon>Bacillati</taxon>
        <taxon>Actinomycetota</taxon>
        <taxon>Actinomycetes</taxon>
        <taxon>Pseudonocardiales</taxon>
        <taxon>Pseudonocardiaceae</taxon>
        <taxon>Amycolatopsis</taxon>
    </lineage>
</organism>
<dbReference type="EMBL" id="QHHU01000098">
    <property type="protein sequence ID" value="RSM35781.1"/>
    <property type="molecule type" value="Genomic_DNA"/>
</dbReference>
<gene>
    <name evidence="3" type="ORF">DMA12_42995</name>
</gene>
<sequence length="204" mass="22287">MTTTKAFTSERTQAVFEAACAFAGLDAAGAKRVRFGENAIFRLADNSAVVRVGRSIPAATKEVLVAGWLAENAFPAATSLLGAEQPFIEDGLPVTFARRLAGDNWEENGLVFASAVGRELDAANVRRAFRRVLKKAGLVPADWTPRELRHSFVSLLSDSSMELEKISRLVGHNGTTVTEKVYRHQLRPVIQHGAETMDRIFTSM</sequence>
<evidence type="ECO:0000259" key="2">
    <source>
        <dbReference type="PROSITE" id="PS51898"/>
    </source>
</evidence>
<keyword evidence="1" id="KW-0233">DNA recombination</keyword>
<dbReference type="Gene3D" id="1.10.443.10">
    <property type="entry name" value="Intergrase catalytic core"/>
    <property type="match status" value="1"/>
</dbReference>